<accession>A0A844W2S6</accession>
<dbReference type="EMBL" id="WNXQ01000004">
    <property type="protein sequence ID" value="MWB78087.1"/>
    <property type="molecule type" value="Genomic_DNA"/>
</dbReference>
<sequence length="90" mass="9253">MDGGRCHLSGKERPTVALPGPNSVDMLVCLMAVHAGGAVIVPLNGRNAGPKLDARIARTRPDIVAVHPSDAPCASGRVPMRASCPAGFSR</sequence>
<dbReference type="SUPFAM" id="SSF56801">
    <property type="entry name" value="Acetyl-CoA synthetase-like"/>
    <property type="match status" value="1"/>
</dbReference>
<comment type="caution">
    <text evidence="1">The sequence shown here is derived from an EMBL/GenBank/DDBJ whole genome shotgun (WGS) entry which is preliminary data.</text>
</comment>
<name>A0A844W2S6_9RHOB</name>
<dbReference type="RefSeq" id="WP_160382360.1">
    <property type="nucleotide sequence ID" value="NZ_WNXQ01000004.1"/>
</dbReference>
<evidence type="ECO:0000313" key="1">
    <source>
        <dbReference type="EMBL" id="MWB78087.1"/>
    </source>
</evidence>
<protein>
    <submittedName>
        <fullName evidence="1">AMP-binding protein</fullName>
    </submittedName>
</protein>
<dbReference type="AlphaFoldDB" id="A0A844W2S6"/>
<keyword evidence="2" id="KW-1185">Reference proteome</keyword>
<reference evidence="1 2" key="1">
    <citation type="submission" date="2019-11" db="EMBL/GenBank/DDBJ databases">
        <title>Pseudooceanicola pacifica sp. nov., isolated from deep-sea sediment of the Pacific Ocean.</title>
        <authorList>
            <person name="Lyu L."/>
        </authorList>
    </citation>
    <scope>NUCLEOTIDE SEQUENCE [LARGE SCALE GENOMIC DNA]</scope>
    <source>
        <strain evidence="1 2">216_PA32_1</strain>
    </source>
</reference>
<dbReference type="InterPro" id="IPR042099">
    <property type="entry name" value="ANL_N_sf"/>
</dbReference>
<proteinExistence type="predicted"/>
<dbReference type="Proteomes" id="UP000443843">
    <property type="component" value="Unassembled WGS sequence"/>
</dbReference>
<gene>
    <name evidence="1" type="ORF">GLS40_08640</name>
</gene>
<organism evidence="1 2">
    <name type="scientific">Pseudooceanicola pacificus</name>
    <dbReference type="NCBI Taxonomy" id="2676438"/>
    <lineage>
        <taxon>Bacteria</taxon>
        <taxon>Pseudomonadati</taxon>
        <taxon>Pseudomonadota</taxon>
        <taxon>Alphaproteobacteria</taxon>
        <taxon>Rhodobacterales</taxon>
        <taxon>Paracoccaceae</taxon>
        <taxon>Pseudooceanicola</taxon>
    </lineage>
</organism>
<dbReference type="Gene3D" id="3.40.50.12780">
    <property type="entry name" value="N-terminal domain of ligase-like"/>
    <property type="match status" value="1"/>
</dbReference>
<evidence type="ECO:0000313" key="2">
    <source>
        <dbReference type="Proteomes" id="UP000443843"/>
    </source>
</evidence>